<dbReference type="CDD" id="cd08589">
    <property type="entry name" value="PI-PLCc_SaPLC1_like"/>
    <property type="match status" value="1"/>
</dbReference>
<gene>
    <name evidence="2" type="ORF">GCM10009760_47830</name>
</gene>
<dbReference type="EMBL" id="BAAANT010000033">
    <property type="protein sequence ID" value="GAA2151892.1"/>
    <property type="molecule type" value="Genomic_DNA"/>
</dbReference>
<dbReference type="Proteomes" id="UP001422759">
    <property type="component" value="Unassembled WGS sequence"/>
</dbReference>
<dbReference type="Pfam" id="PF16670">
    <property type="entry name" value="PI-PLC-C1"/>
    <property type="match status" value="1"/>
</dbReference>
<accession>A0ABN3A2H5</accession>
<dbReference type="RefSeq" id="WP_344467996.1">
    <property type="nucleotide sequence ID" value="NZ_BAAANT010000033.1"/>
</dbReference>
<name>A0ABN3A2H5_9ACTN</name>
<organism evidence="2 3">
    <name type="scientific">Kitasatospora kazusensis</name>
    <dbReference type="NCBI Taxonomy" id="407974"/>
    <lineage>
        <taxon>Bacteria</taxon>
        <taxon>Bacillati</taxon>
        <taxon>Actinomycetota</taxon>
        <taxon>Actinomycetes</taxon>
        <taxon>Kitasatosporales</taxon>
        <taxon>Streptomycetaceae</taxon>
        <taxon>Kitasatospora</taxon>
    </lineage>
</organism>
<sequence>MSFPRAAANHPFRVLAVLLAAAVGVLLPGPRAAAAAGGPSLAEGTSVGIHNTYGDTAQFPFLADALDTGASLIELDTWVDPFTHEWKVSHANPLGNKNNCVDAAGPADLYRGGTNKDLGSCLDDLRIWLGAHPGHAPVMVKLELKAGFDATVGLGPAQLDALVRTHLGGAVFRPADLLGGYPSLDAAARAGNWPSRAALAGKVILEAIPGTFEQSNPFDHLWTDTEYAQYLNGLQAAGAIGQAQIFPSVLGAAAGDPRTRYPDASLRQWFVVFDGDAHAYVDGGVDTSWYDTNHYLLVMTDAQNVTPALSDTAPALADATARVARLAAAHASFVSCDWTGLPAVLGEQLQRGQ</sequence>
<evidence type="ECO:0000313" key="2">
    <source>
        <dbReference type="EMBL" id="GAA2151892.1"/>
    </source>
</evidence>
<evidence type="ECO:0000313" key="3">
    <source>
        <dbReference type="Proteomes" id="UP001422759"/>
    </source>
</evidence>
<keyword evidence="1" id="KW-0732">Signal</keyword>
<dbReference type="Gene3D" id="3.20.20.190">
    <property type="entry name" value="Phosphatidylinositol (PI) phosphodiesterase"/>
    <property type="match status" value="1"/>
</dbReference>
<feature type="chain" id="PRO_5045825299" evidence="1">
    <location>
        <begin position="36"/>
        <end position="353"/>
    </location>
</feature>
<dbReference type="InterPro" id="IPR017946">
    <property type="entry name" value="PLC-like_Pdiesterase_TIM-brl"/>
</dbReference>
<comment type="caution">
    <text evidence="2">The sequence shown here is derived from an EMBL/GenBank/DDBJ whole genome shotgun (WGS) entry which is preliminary data.</text>
</comment>
<proteinExistence type="predicted"/>
<evidence type="ECO:0000256" key="1">
    <source>
        <dbReference type="SAM" id="SignalP"/>
    </source>
</evidence>
<dbReference type="SUPFAM" id="SSF51695">
    <property type="entry name" value="PLC-like phosphodiesterases"/>
    <property type="match status" value="1"/>
</dbReference>
<protein>
    <submittedName>
        <fullName evidence="2">Phosphatidylinositol-specific phospholipase C domain-containing protein</fullName>
    </submittedName>
</protein>
<keyword evidence="3" id="KW-1185">Reference proteome</keyword>
<feature type="signal peptide" evidence="1">
    <location>
        <begin position="1"/>
        <end position="35"/>
    </location>
</feature>
<reference evidence="2 3" key="1">
    <citation type="journal article" date="2019" name="Int. J. Syst. Evol. Microbiol.">
        <title>The Global Catalogue of Microorganisms (GCM) 10K type strain sequencing project: providing services to taxonomists for standard genome sequencing and annotation.</title>
        <authorList>
            <consortium name="The Broad Institute Genomics Platform"/>
            <consortium name="The Broad Institute Genome Sequencing Center for Infectious Disease"/>
            <person name="Wu L."/>
            <person name="Ma J."/>
        </authorList>
    </citation>
    <scope>NUCLEOTIDE SEQUENCE [LARGE SCALE GENOMIC DNA]</scope>
    <source>
        <strain evidence="2 3">JCM 14560</strain>
    </source>
</reference>
<dbReference type="InterPro" id="IPR032075">
    <property type="entry name" value="PI-PLC-C1"/>
</dbReference>